<sequence length="529" mass="56950">MSRAPWGRQVDKNAACNLQRLGKGVNTSAYKSSACDKVLDPYGGGIQDGSLSAKQDIKEEIFEEASDYEWMPVADPEVSWDVLMVPPAGQTEAWAWVRQGMALPDSDDEGLVVWEAPDKEGLREAWREVCGVLLGNPKEEEQNGMMPAAKEADGKSAAMVSEKAGGHRQPRPSQEVLDLWEAEIEASLETKKRQMDEALQVASCKGPPQLPPDLEPPEALEATPTNRAKRAAVPYQRPGAKILGKPVPVVPSTPSTPAPLPPATGAPGPPAPPVPPPPPPVPPPPPAPPAPVFFGAAAKKPTVVPKAFASALRTEDSVLTMIPKTPPQEAKEMQAEESDEERGEPPPTPEEQAQALGELTEEEKAAADRFKQLLLSAQSQASQEKPFSFQRLISDPAALLESSKLGPTSASYESAREEPQPQVPKTGHQQSLKRGPPEPEHVADRRSKLALCQFLSRFLGRGISPEDVAYTTEAGERGFRSTVVLKCLEAASFLGDWACSKPQAEESAAQWALRNYEETGAPATKRQTP</sequence>
<feature type="region of interest" description="Disordered" evidence="1">
    <location>
        <begin position="203"/>
        <end position="287"/>
    </location>
</feature>
<comment type="caution">
    <text evidence="2">The sequence shown here is derived from an EMBL/GenBank/DDBJ whole genome shotgun (WGS) entry which is preliminary data.</text>
</comment>
<name>A0AA36J6V9_9DINO</name>
<reference evidence="2" key="1">
    <citation type="submission" date="2023-08" db="EMBL/GenBank/DDBJ databases">
        <authorList>
            <person name="Chen Y."/>
            <person name="Shah S."/>
            <person name="Dougan E. K."/>
            <person name="Thang M."/>
            <person name="Chan C."/>
        </authorList>
    </citation>
    <scope>NUCLEOTIDE SEQUENCE</scope>
</reference>
<dbReference type="Proteomes" id="UP001178507">
    <property type="component" value="Unassembled WGS sequence"/>
</dbReference>
<feature type="compositionally biased region" description="Pro residues" evidence="1">
    <location>
        <begin position="248"/>
        <end position="287"/>
    </location>
</feature>
<evidence type="ECO:0000313" key="3">
    <source>
        <dbReference type="Proteomes" id="UP001178507"/>
    </source>
</evidence>
<dbReference type="AlphaFoldDB" id="A0AA36J6V9"/>
<protein>
    <submittedName>
        <fullName evidence="2">Uncharacterized protein</fullName>
    </submittedName>
</protein>
<feature type="region of interest" description="Disordered" evidence="1">
    <location>
        <begin position="311"/>
        <end position="367"/>
    </location>
</feature>
<feature type="region of interest" description="Disordered" evidence="1">
    <location>
        <begin position="398"/>
        <end position="445"/>
    </location>
</feature>
<proteinExistence type="predicted"/>
<evidence type="ECO:0000313" key="2">
    <source>
        <dbReference type="EMBL" id="CAJ1400720.1"/>
    </source>
</evidence>
<organism evidence="2 3">
    <name type="scientific">Effrenium voratum</name>
    <dbReference type="NCBI Taxonomy" id="2562239"/>
    <lineage>
        <taxon>Eukaryota</taxon>
        <taxon>Sar</taxon>
        <taxon>Alveolata</taxon>
        <taxon>Dinophyceae</taxon>
        <taxon>Suessiales</taxon>
        <taxon>Symbiodiniaceae</taxon>
        <taxon>Effrenium</taxon>
    </lineage>
</organism>
<accession>A0AA36J6V9</accession>
<keyword evidence="3" id="KW-1185">Reference proteome</keyword>
<dbReference type="EMBL" id="CAUJNA010003382">
    <property type="protein sequence ID" value="CAJ1400720.1"/>
    <property type="molecule type" value="Genomic_DNA"/>
</dbReference>
<feature type="compositionally biased region" description="Basic and acidic residues" evidence="1">
    <location>
        <begin position="435"/>
        <end position="445"/>
    </location>
</feature>
<gene>
    <name evidence="2" type="ORF">EVOR1521_LOCUS24016</name>
</gene>
<evidence type="ECO:0000256" key="1">
    <source>
        <dbReference type="SAM" id="MobiDB-lite"/>
    </source>
</evidence>